<keyword evidence="3" id="KW-1185">Reference proteome</keyword>
<evidence type="ECO:0000313" key="2">
    <source>
        <dbReference type="EMBL" id="ARU15625.1"/>
    </source>
</evidence>
<evidence type="ECO:0008006" key="4">
    <source>
        <dbReference type="Google" id="ProtNLM"/>
    </source>
</evidence>
<evidence type="ECO:0000256" key="1">
    <source>
        <dbReference type="SAM" id="MobiDB-lite"/>
    </source>
</evidence>
<evidence type="ECO:0000313" key="3">
    <source>
        <dbReference type="Proteomes" id="UP000195807"/>
    </source>
</evidence>
<dbReference type="STRING" id="450378.GCA_001661675_00965"/>
<accession>A0A1Z1FA63</accession>
<dbReference type="EMBL" id="CP019602">
    <property type="protein sequence ID" value="ARU15625.1"/>
    <property type="molecule type" value="Genomic_DNA"/>
</dbReference>
<protein>
    <recommendedName>
        <fullName evidence="4">Helix-turn-helix domain-containing protein</fullName>
    </recommendedName>
</protein>
<reference evidence="2 3" key="1">
    <citation type="submission" date="2017-01" db="EMBL/GenBank/DDBJ databases">
        <title>Complete genome sequence of esterase-producing bacterium Croceicoccus marinus E4A9.</title>
        <authorList>
            <person name="Wu Y.-H."/>
            <person name="Cheng H."/>
            <person name="Xu L."/>
            <person name="Huo Y.-Y."/>
            <person name="Wang C.-S."/>
            <person name="Xu X.-W."/>
        </authorList>
    </citation>
    <scope>NUCLEOTIDE SEQUENCE [LARGE SCALE GENOMIC DNA]</scope>
    <source>
        <strain evidence="2 3">E4A9</strain>
    </source>
</reference>
<organism evidence="2 3">
    <name type="scientific">Croceicoccus marinus</name>
    <dbReference type="NCBI Taxonomy" id="450378"/>
    <lineage>
        <taxon>Bacteria</taxon>
        <taxon>Pseudomonadati</taxon>
        <taxon>Pseudomonadota</taxon>
        <taxon>Alphaproteobacteria</taxon>
        <taxon>Sphingomonadales</taxon>
        <taxon>Erythrobacteraceae</taxon>
        <taxon>Croceicoccus</taxon>
    </lineage>
</organism>
<gene>
    <name evidence="2" type="ORF">A9D14_04815</name>
</gene>
<proteinExistence type="predicted"/>
<dbReference type="Proteomes" id="UP000195807">
    <property type="component" value="Chromosome"/>
</dbReference>
<dbReference type="KEGG" id="cman:A9D14_04815"/>
<sequence>MSRKKWKADHRADTRGDGLIGLPKCVYTSEAYRSLDLYGRAVLMEILSRFNGYNNGEIGCSYREIAEGLGNRNFNRIARAVADCMERGLLDIGQEAVWKERHSRQYRLTWIMSGKPPFTAKATNDYLDWAQKKAADHVSADGNETADHVSAGPNMSAEALSAVKQAKAQKSVKSVSGNLLTTSQRLYNSHPKAGKTGCETPEIVHDPKSGDKADLWKWTVDHLKRSEPGEQSRLAKAVPIPAATLSKFINGGGLPDKYREPLTDAVVVY</sequence>
<dbReference type="AlphaFoldDB" id="A0A1Z1FA63"/>
<name>A0A1Z1FA63_9SPHN</name>
<feature type="region of interest" description="Disordered" evidence="1">
    <location>
        <begin position="188"/>
        <end position="209"/>
    </location>
</feature>